<feature type="repeat" description="TPR" evidence="3">
    <location>
        <begin position="120"/>
        <end position="153"/>
    </location>
</feature>
<dbReference type="InterPro" id="IPR019734">
    <property type="entry name" value="TPR_rpt"/>
</dbReference>
<feature type="transmembrane region" description="Helical" evidence="4">
    <location>
        <begin position="41"/>
        <end position="64"/>
    </location>
</feature>
<dbReference type="SUPFAM" id="SSF48452">
    <property type="entry name" value="TPR-like"/>
    <property type="match status" value="1"/>
</dbReference>
<keyword evidence="4" id="KW-0812">Transmembrane</keyword>
<name>A0A0S4KYA7_9BACT</name>
<evidence type="ECO:0000256" key="3">
    <source>
        <dbReference type="PROSITE-ProRule" id="PRU00339"/>
    </source>
</evidence>
<keyword evidence="6" id="KW-1185">Reference proteome</keyword>
<dbReference type="PANTHER" id="PTHR45586:SF15">
    <property type="entry name" value="TPR REPEAT-CONTAINING PROTEIN YPIA"/>
    <property type="match status" value="1"/>
</dbReference>
<feature type="transmembrane region" description="Helical" evidence="4">
    <location>
        <begin position="5"/>
        <end position="21"/>
    </location>
</feature>
<dbReference type="GO" id="GO:0046872">
    <property type="term" value="F:metal ion binding"/>
    <property type="evidence" value="ECO:0007669"/>
    <property type="project" value="UniProtKB-KW"/>
</dbReference>
<dbReference type="KEGG" id="nio:NITINOP_3170"/>
<protein>
    <submittedName>
        <fullName evidence="5">Uncharacterized protein</fullName>
    </submittedName>
</protein>
<dbReference type="AlphaFoldDB" id="A0A0S4KYA7"/>
<keyword evidence="4" id="KW-1133">Transmembrane helix</keyword>
<dbReference type="Gene3D" id="1.25.40.10">
    <property type="entry name" value="Tetratricopeptide repeat domain"/>
    <property type="match status" value="2"/>
</dbReference>
<feature type="repeat" description="TPR" evidence="3">
    <location>
        <begin position="86"/>
        <end position="119"/>
    </location>
</feature>
<gene>
    <name evidence="5" type="ORF">NITINOP_3170</name>
</gene>
<dbReference type="STRING" id="1715989.NITINOP_3170"/>
<dbReference type="Proteomes" id="UP000066284">
    <property type="component" value="Chromosome 1"/>
</dbReference>
<dbReference type="OrthoDB" id="9761222at2"/>
<dbReference type="InterPro" id="IPR011990">
    <property type="entry name" value="TPR-like_helical_dom_sf"/>
</dbReference>
<dbReference type="Pfam" id="PF14559">
    <property type="entry name" value="TPR_19"/>
    <property type="match status" value="2"/>
</dbReference>
<dbReference type="Pfam" id="PF12895">
    <property type="entry name" value="ANAPC3"/>
    <property type="match status" value="1"/>
</dbReference>
<accession>A0A0S4KYA7</accession>
<keyword evidence="2 3" id="KW-0802">TPR repeat</keyword>
<dbReference type="EMBL" id="LN885086">
    <property type="protein sequence ID" value="CUQ68142.1"/>
    <property type="molecule type" value="Genomic_DNA"/>
</dbReference>
<keyword evidence="4" id="KW-0472">Membrane</keyword>
<evidence type="ECO:0000313" key="5">
    <source>
        <dbReference type="EMBL" id="CUQ68142.1"/>
    </source>
</evidence>
<keyword evidence="1" id="KW-0677">Repeat</keyword>
<evidence type="ECO:0000313" key="6">
    <source>
        <dbReference type="Proteomes" id="UP000066284"/>
    </source>
</evidence>
<sequence length="467" mass="53782">MLRLLITIFLISAGIFIYSYFRELNPGAVTIHTSPTTEFDLSPVNLVLISMAAGSVFVAFLVGLQQTAHAIVNWRSNRQVRRKEKVDVLHRDGTHALMSKRTMEAISLFEKALAIDPNRVDSLLWLGNIYRSERNFSEAIRLHQHAHRVDDRNIEILLELGTDLECAKRYEEALQAFDKILKIESDNLTALIRKRDLNIRLERWSEALEIQHRLLKASLPAQEKRAEAELLVGCMYEVGRQLLERGHPDKARRYFRGAIKKDRAFLPAYIGLGEILIHEGKTKEAVEIFKKVYARTRSMIILHRLEELFLDQGEPGEIIRVYQEALQHNPQDPVLQFYLGKLYYRLEMVDEAFEILSTIEGPQDYLLDYHKIMANLFLRKQQFEQAIVELKKALGFKKRVVVPYICTQCRQESAEWSGRCRGCARWNTLTALPWLEAGQPVSHSDGEASPLVRTIPYQGIASPFETV</sequence>
<organism evidence="5 6">
    <name type="scientific">Candidatus Nitrospira inopinata</name>
    <dbReference type="NCBI Taxonomy" id="1715989"/>
    <lineage>
        <taxon>Bacteria</taxon>
        <taxon>Pseudomonadati</taxon>
        <taxon>Nitrospirota</taxon>
        <taxon>Nitrospiria</taxon>
        <taxon>Nitrospirales</taxon>
        <taxon>Nitrospiraceae</taxon>
        <taxon>Nitrospira</taxon>
    </lineage>
</organism>
<dbReference type="PANTHER" id="PTHR45586">
    <property type="entry name" value="TPR REPEAT-CONTAINING PROTEIN PA4667"/>
    <property type="match status" value="1"/>
</dbReference>
<feature type="repeat" description="TPR" evidence="3">
    <location>
        <begin position="154"/>
        <end position="187"/>
    </location>
</feature>
<evidence type="ECO:0000256" key="4">
    <source>
        <dbReference type="SAM" id="Phobius"/>
    </source>
</evidence>
<dbReference type="PROSITE" id="PS50005">
    <property type="entry name" value="TPR"/>
    <property type="match status" value="3"/>
</dbReference>
<proteinExistence type="predicted"/>
<reference evidence="6" key="1">
    <citation type="submission" date="2015-09" db="EMBL/GenBank/DDBJ databases">
        <authorList>
            <person name="Daims H."/>
        </authorList>
    </citation>
    <scope>NUCLEOTIDE SEQUENCE [LARGE SCALE GENOMIC DNA]</scope>
</reference>
<evidence type="ECO:0000256" key="1">
    <source>
        <dbReference type="ARBA" id="ARBA00022737"/>
    </source>
</evidence>
<dbReference type="RefSeq" id="WP_062487229.1">
    <property type="nucleotide sequence ID" value="NZ_LN885086.1"/>
</dbReference>
<evidence type="ECO:0000256" key="2">
    <source>
        <dbReference type="ARBA" id="ARBA00022803"/>
    </source>
</evidence>
<dbReference type="InterPro" id="IPR051012">
    <property type="entry name" value="CellSynth/LPSAsmb/PSIAsmb"/>
</dbReference>
<dbReference type="SMART" id="SM00028">
    <property type="entry name" value="TPR"/>
    <property type="match status" value="6"/>
</dbReference>